<dbReference type="Proteomes" id="UP000580709">
    <property type="component" value="Unassembled WGS sequence"/>
</dbReference>
<evidence type="ECO:0000313" key="4">
    <source>
        <dbReference type="Proteomes" id="UP000580709"/>
    </source>
</evidence>
<dbReference type="Proteomes" id="UP000336646">
    <property type="component" value="Unassembled WGS sequence"/>
</dbReference>
<dbReference type="InterPro" id="IPR036388">
    <property type="entry name" value="WH-like_DNA-bd_sf"/>
</dbReference>
<evidence type="ECO:0000313" key="1">
    <source>
        <dbReference type="EMBL" id="MBA4505837.1"/>
    </source>
</evidence>
<dbReference type="OrthoDB" id="34459at2"/>
<reference evidence="1 4" key="2">
    <citation type="submission" date="2020-07" db="EMBL/GenBank/DDBJ databases">
        <authorList>
            <person name="Khare M."/>
        </authorList>
    </citation>
    <scope>NUCLEOTIDE SEQUENCE [LARGE SCALE GENOMIC DNA]</scope>
    <source>
        <strain evidence="1 4">P8776</strain>
    </source>
</reference>
<name>A0A6C1U2F0_9CORY</name>
<evidence type="ECO:0000313" key="3">
    <source>
        <dbReference type="Proteomes" id="UP000336646"/>
    </source>
</evidence>
<evidence type="ECO:0000313" key="2">
    <source>
        <dbReference type="EMBL" id="TVS30337.1"/>
    </source>
</evidence>
<dbReference type="Gene3D" id="1.10.10.10">
    <property type="entry name" value="Winged helix-like DNA-binding domain superfamily/Winged helix DNA-binding domain"/>
    <property type="match status" value="1"/>
</dbReference>
<protein>
    <submittedName>
        <fullName evidence="2">DUF3253 domain-containing protein</fullName>
    </submittedName>
</protein>
<dbReference type="GeneID" id="74901067"/>
<dbReference type="InterPro" id="IPR021660">
    <property type="entry name" value="DUF3253"/>
</dbReference>
<dbReference type="RefSeq" id="WP_144317352.1">
    <property type="nucleotide sequence ID" value="NZ_CP038157.1"/>
</dbReference>
<proteinExistence type="predicted"/>
<dbReference type="SUPFAM" id="SSF46785">
    <property type="entry name" value="Winged helix' DNA-binding domain"/>
    <property type="match status" value="1"/>
</dbReference>
<dbReference type="AlphaFoldDB" id="A0A6C1U2F0"/>
<dbReference type="EMBL" id="JACEOR010000483">
    <property type="protein sequence ID" value="MBA4505837.1"/>
    <property type="molecule type" value="Genomic_DNA"/>
</dbReference>
<gene>
    <name evidence="2" type="ORF">EKI59_00695</name>
    <name evidence="1" type="ORF">H0H28_11020</name>
</gene>
<dbReference type="Pfam" id="PF11625">
    <property type="entry name" value="DUF3253"/>
    <property type="match status" value="1"/>
</dbReference>
<dbReference type="InterPro" id="IPR036390">
    <property type="entry name" value="WH_DNA-bd_sf"/>
</dbReference>
<accession>A0A6C1U2F0</accession>
<organism evidence="2 3">
    <name type="scientific">Corynebacterium sanguinis</name>
    <dbReference type="NCBI Taxonomy" id="2594913"/>
    <lineage>
        <taxon>Bacteria</taxon>
        <taxon>Bacillati</taxon>
        <taxon>Actinomycetota</taxon>
        <taxon>Actinomycetes</taxon>
        <taxon>Mycobacteriales</taxon>
        <taxon>Corynebacteriaceae</taxon>
        <taxon>Corynebacterium</taxon>
    </lineage>
</organism>
<comment type="caution">
    <text evidence="2">The sequence shown here is derived from an EMBL/GenBank/DDBJ whole genome shotgun (WGS) entry which is preliminary data.</text>
</comment>
<reference evidence="2 3" key="1">
    <citation type="submission" date="2018-12" db="EMBL/GenBank/DDBJ databases">
        <title>Corynebacterium sanguinis sp. nov., a clinically-associated and environmental corynebacterium.</title>
        <authorList>
            <person name="Gonzales-Siles L."/>
            <person name="Jaen-Luchoro D."/>
            <person name="Cardew S."/>
            <person name="Inganas E."/>
            <person name="Ohlen M."/>
            <person name="Jensie-Markopolous S."/>
            <person name="Pinyeiro-Iglesias B."/>
            <person name="Molin K."/>
            <person name="Skovbjerg S."/>
            <person name="Svensson-Stadler L."/>
            <person name="Funke G."/>
            <person name="Moore E.R.B."/>
        </authorList>
    </citation>
    <scope>NUCLEOTIDE SEQUENCE [LARGE SCALE GENOMIC DNA]</scope>
    <source>
        <strain evidence="2 3">58734</strain>
    </source>
</reference>
<keyword evidence="4" id="KW-1185">Reference proteome</keyword>
<sequence length="84" mass="9003">MVSANQVRQGVVDKLAVRAPESSICPSEVARKLGGDTWRELMPFVRETAAQMAREGTIVATQGDAVVDAEGAKGPIRLRRGPGW</sequence>
<dbReference type="EMBL" id="RXIR01000001">
    <property type="protein sequence ID" value="TVS30337.1"/>
    <property type="molecule type" value="Genomic_DNA"/>
</dbReference>